<dbReference type="SUPFAM" id="SSF46785">
    <property type="entry name" value="Winged helix' DNA-binding domain"/>
    <property type="match status" value="1"/>
</dbReference>
<dbReference type="PANTHER" id="PTHR33164:SF57">
    <property type="entry name" value="MARR-FAMILY TRANSCRIPTIONAL REGULATOR"/>
    <property type="match status" value="1"/>
</dbReference>
<feature type="domain" description="HTH marR-type" evidence="1">
    <location>
        <begin position="3"/>
        <end position="137"/>
    </location>
</feature>
<dbReference type="SMART" id="SM00347">
    <property type="entry name" value="HTH_MARR"/>
    <property type="match status" value="1"/>
</dbReference>
<reference evidence="2 3" key="1">
    <citation type="submission" date="2018-08" db="EMBL/GenBank/DDBJ databases">
        <title>Flavobacterium tibetense sp. nov., isolated from a wetland YonghuCo on Tibetan Plateau.</title>
        <authorList>
            <person name="Phurbu D."/>
            <person name="Lu H."/>
            <person name="Xing P."/>
        </authorList>
    </citation>
    <scope>NUCLEOTIDE SEQUENCE [LARGE SCALE GENOMIC DNA]</scope>
    <source>
        <strain evidence="2 3">DJC</strain>
    </source>
</reference>
<dbReference type="InterPro" id="IPR000835">
    <property type="entry name" value="HTH_MarR-typ"/>
</dbReference>
<dbReference type="InterPro" id="IPR036388">
    <property type="entry name" value="WH-like_DNA-bd_sf"/>
</dbReference>
<name>A0A411YYT7_9RHOB</name>
<dbReference type="Proteomes" id="UP000284547">
    <property type="component" value="Unassembled WGS sequence"/>
</dbReference>
<sequence>MAETRFWLQVLNINKLIYGDLNAALSEKLGLSVAKFDVLAQLYRRPEGVSMGELSRDLRVSNGNVSGLVTRLRKDGLVNRQVTKTDRRSFLASLTDKGRKVFEDANALHREVVSQKLQNVSLTDIHAVTAGLKAMASKTRRPVEEEPA</sequence>
<dbReference type="EMBL" id="QWEY01000011">
    <property type="protein sequence ID" value="RGP35972.1"/>
    <property type="molecule type" value="Genomic_DNA"/>
</dbReference>
<dbReference type="InterPro" id="IPR039422">
    <property type="entry name" value="MarR/SlyA-like"/>
</dbReference>
<dbReference type="InterPro" id="IPR036390">
    <property type="entry name" value="WH_DNA-bd_sf"/>
</dbReference>
<dbReference type="AlphaFoldDB" id="A0A411YYT7"/>
<evidence type="ECO:0000313" key="3">
    <source>
        <dbReference type="Proteomes" id="UP000284547"/>
    </source>
</evidence>
<proteinExistence type="predicted"/>
<dbReference type="GO" id="GO:0006950">
    <property type="term" value="P:response to stress"/>
    <property type="evidence" value="ECO:0007669"/>
    <property type="project" value="TreeGrafter"/>
</dbReference>
<evidence type="ECO:0000313" key="2">
    <source>
        <dbReference type="EMBL" id="RGP35972.1"/>
    </source>
</evidence>
<dbReference type="GO" id="GO:0003700">
    <property type="term" value="F:DNA-binding transcription factor activity"/>
    <property type="evidence" value="ECO:0007669"/>
    <property type="project" value="InterPro"/>
</dbReference>
<dbReference type="Gene3D" id="1.10.10.10">
    <property type="entry name" value="Winged helix-like DNA-binding domain superfamily/Winged helix DNA-binding domain"/>
    <property type="match status" value="1"/>
</dbReference>
<protein>
    <submittedName>
        <fullName evidence="2">MarR family transcriptional regulator</fullName>
    </submittedName>
</protein>
<keyword evidence="3" id="KW-1185">Reference proteome</keyword>
<dbReference type="PROSITE" id="PS50995">
    <property type="entry name" value="HTH_MARR_2"/>
    <property type="match status" value="1"/>
</dbReference>
<accession>A0A411YYT7</accession>
<dbReference type="OrthoDB" id="7063965at2"/>
<comment type="caution">
    <text evidence="2">The sequence shown here is derived from an EMBL/GenBank/DDBJ whole genome shotgun (WGS) entry which is preliminary data.</text>
</comment>
<dbReference type="PRINTS" id="PR00598">
    <property type="entry name" value="HTHMARR"/>
</dbReference>
<dbReference type="Pfam" id="PF12802">
    <property type="entry name" value="MarR_2"/>
    <property type="match status" value="1"/>
</dbReference>
<dbReference type="PANTHER" id="PTHR33164">
    <property type="entry name" value="TRANSCRIPTIONAL REGULATOR, MARR FAMILY"/>
    <property type="match status" value="1"/>
</dbReference>
<organism evidence="2 3">
    <name type="scientific">Pseudotabrizicola alkalilacus</name>
    <dbReference type="NCBI Taxonomy" id="2305252"/>
    <lineage>
        <taxon>Bacteria</taxon>
        <taxon>Pseudomonadati</taxon>
        <taxon>Pseudomonadota</taxon>
        <taxon>Alphaproteobacteria</taxon>
        <taxon>Rhodobacterales</taxon>
        <taxon>Paracoccaceae</taxon>
        <taxon>Pseudotabrizicola</taxon>
    </lineage>
</organism>
<evidence type="ECO:0000259" key="1">
    <source>
        <dbReference type="PROSITE" id="PS50995"/>
    </source>
</evidence>
<gene>
    <name evidence="2" type="ORF">D1012_17820</name>
</gene>